<feature type="transmembrane region" description="Helical" evidence="1">
    <location>
        <begin position="62"/>
        <end position="84"/>
    </location>
</feature>
<evidence type="ECO:0000313" key="2">
    <source>
        <dbReference type="EMBL" id="KKL86560.1"/>
    </source>
</evidence>
<feature type="transmembrane region" description="Helical" evidence="1">
    <location>
        <begin position="91"/>
        <end position="108"/>
    </location>
</feature>
<proteinExistence type="predicted"/>
<feature type="transmembrane region" description="Helical" evidence="1">
    <location>
        <begin position="149"/>
        <end position="169"/>
    </location>
</feature>
<evidence type="ECO:0000256" key="1">
    <source>
        <dbReference type="SAM" id="Phobius"/>
    </source>
</evidence>
<feature type="transmembrane region" description="Helical" evidence="1">
    <location>
        <begin position="205"/>
        <end position="224"/>
    </location>
</feature>
<protein>
    <recommendedName>
        <fullName evidence="3">DUF4386 domain-containing protein</fullName>
    </recommendedName>
</protein>
<gene>
    <name evidence="2" type="ORF">LCGC14_1943510</name>
</gene>
<keyword evidence="1" id="KW-0812">Transmembrane</keyword>
<dbReference type="EMBL" id="LAZR01021079">
    <property type="protein sequence ID" value="KKL86560.1"/>
    <property type="molecule type" value="Genomic_DNA"/>
</dbReference>
<sequence>MITGLPDKKRGVERLAGSLTLLIAFLVVAAIFTSLDILPEFINIHEDLSYLGENLERLRLNTWIWFLNSILIILLGPLLLMSFLPYGRSSSYLAAFLISTTGILYVIFATNGNDLIFIVQDYLKSAGDESEIMASLAYQIMVHKTNLQLAAYTMAGLSSLILGLLIASTGHLPRPIGWLAIFGGLIYASFGWISTDNILFTIGRLSFIIALILLGSFLLLRGLVRRDKKK</sequence>
<dbReference type="AlphaFoldDB" id="A0A0F9HXX5"/>
<keyword evidence="1" id="KW-0472">Membrane</keyword>
<keyword evidence="1" id="KW-1133">Transmembrane helix</keyword>
<name>A0A0F9HXX5_9ZZZZ</name>
<dbReference type="InterPro" id="IPR025495">
    <property type="entry name" value="DUF4386"/>
</dbReference>
<accession>A0A0F9HXX5</accession>
<reference evidence="2" key="1">
    <citation type="journal article" date="2015" name="Nature">
        <title>Complex archaea that bridge the gap between prokaryotes and eukaryotes.</title>
        <authorList>
            <person name="Spang A."/>
            <person name="Saw J.H."/>
            <person name="Jorgensen S.L."/>
            <person name="Zaremba-Niedzwiedzka K."/>
            <person name="Martijn J."/>
            <person name="Lind A.E."/>
            <person name="van Eijk R."/>
            <person name="Schleper C."/>
            <person name="Guy L."/>
            <person name="Ettema T.J."/>
        </authorList>
    </citation>
    <scope>NUCLEOTIDE SEQUENCE</scope>
</reference>
<comment type="caution">
    <text evidence="2">The sequence shown here is derived from an EMBL/GenBank/DDBJ whole genome shotgun (WGS) entry which is preliminary data.</text>
</comment>
<evidence type="ECO:0008006" key="3">
    <source>
        <dbReference type="Google" id="ProtNLM"/>
    </source>
</evidence>
<feature type="transmembrane region" description="Helical" evidence="1">
    <location>
        <begin position="176"/>
        <end position="193"/>
    </location>
</feature>
<dbReference type="Pfam" id="PF14329">
    <property type="entry name" value="DUF4386"/>
    <property type="match status" value="1"/>
</dbReference>
<organism evidence="2">
    <name type="scientific">marine sediment metagenome</name>
    <dbReference type="NCBI Taxonomy" id="412755"/>
    <lineage>
        <taxon>unclassified sequences</taxon>
        <taxon>metagenomes</taxon>
        <taxon>ecological metagenomes</taxon>
    </lineage>
</organism>
<feature type="transmembrane region" description="Helical" evidence="1">
    <location>
        <begin position="21"/>
        <end position="42"/>
    </location>
</feature>